<accession>C5M1L9</accession>
<protein>
    <submittedName>
        <fullName evidence="1">Uncharacterized protein</fullName>
    </submittedName>
</protein>
<keyword evidence="2" id="KW-1185">Reference proteome</keyword>
<dbReference type="GeneID" id="9053445"/>
<evidence type="ECO:0000313" key="1">
    <source>
        <dbReference type="EMBL" id="EEQ97123.1"/>
    </source>
</evidence>
<proteinExistence type="predicted"/>
<dbReference type="Proteomes" id="UP000007800">
    <property type="component" value="Unassembled WGS sequence"/>
</dbReference>
<dbReference type="EMBL" id="GG687553">
    <property type="protein sequence ID" value="EEQ97123.1"/>
    <property type="molecule type" value="Genomic_DNA"/>
</dbReference>
<reference evidence="1 2" key="1">
    <citation type="submission" date="2008-07" db="EMBL/GenBank/DDBJ databases">
        <authorList>
            <person name="El-Sayed N."/>
            <person name="Caler E."/>
            <person name="Inman J."/>
            <person name="Amedeo P."/>
            <person name="Hass B."/>
            <person name="Wortman J."/>
        </authorList>
    </citation>
    <scope>NUCLEOTIDE SEQUENCE [LARGE SCALE GENOMIC DNA]</scope>
    <source>
        <strain evidence="2">ATCC 50983 / TXsc</strain>
    </source>
</reference>
<organism evidence="2">
    <name type="scientific">Perkinsus marinus (strain ATCC 50983 / TXsc)</name>
    <dbReference type="NCBI Taxonomy" id="423536"/>
    <lineage>
        <taxon>Eukaryota</taxon>
        <taxon>Sar</taxon>
        <taxon>Alveolata</taxon>
        <taxon>Perkinsozoa</taxon>
        <taxon>Perkinsea</taxon>
        <taxon>Perkinsida</taxon>
        <taxon>Perkinsidae</taxon>
        <taxon>Perkinsus</taxon>
    </lineage>
</organism>
<dbReference type="InParanoid" id="C5M1L9"/>
<dbReference type="AlphaFoldDB" id="C5M1L9"/>
<gene>
    <name evidence="1" type="ORF">Pmar_PMAR015887</name>
</gene>
<name>C5M1L9_PERM5</name>
<dbReference type="RefSeq" id="XP_002764406.1">
    <property type="nucleotide sequence ID" value="XM_002764360.1"/>
</dbReference>
<sequence>MRIADLGNLPNLRGEQLHVYMECASRMKYFAEHNLDIIRESVDDENYSPDILDDDAVDAINEQRPMVLERHY</sequence>
<evidence type="ECO:0000313" key="2">
    <source>
        <dbReference type="Proteomes" id="UP000007800"/>
    </source>
</evidence>